<evidence type="ECO:0000256" key="2">
    <source>
        <dbReference type="ARBA" id="ARBA00022475"/>
    </source>
</evidence>
<name>A0ABY5ZNM0_9BACT</name>
<feature type="domain" description="NADH:quinone oxidoreductase/Mrp antiporter transmembrane" evidence="9">
    <location>
        <begin position="130"/>
        <end position="414"/>
    </location>
</feature>
<dbReference type="Proteomes" id="UP001060414">
    <property type="component" value="Chromosome"/>
</dbReference>
<reference evidence="10" key="1">
    <citation type="journal article" date="2022" name="Environ. Microbiol.">
        <title>Geoalkalibacter halelectricus SAP #1 sp. nov. possessing extracellular electron transfer and mineral#reducing capabilities from a haloalkaline environment.</title>
        <authorList>
            <person name="Yadav S."/>
            <person name="Singh R."/>
            <person name="Sundharam S.S."/>
            <person name="Chaudhary S."/>
            <person name="Krishnamurthi S."/>
            <person name="Patil S.A."/>
        </authorList>
    </citation>
    <scope>NUCLEOTIDE SEQUENCE</scope>
    <source>
        <strain evidence="10">SAP-1</strain>
    </source>
</reference>
<evidence type="ECO:0000259" key="9">
    <source>
        <dbReference type="Pfam" id="PF00361"/>
    </source>
</evidence>
<evidence type="ECO:0000256" key="7">
    <source>
        <dbReference type="RuleBase" id="RU000320"/>
    </source>
</evidence>
<evidence type="ECO:0000256" key="1">
    <source>
        <dbReference type="ARBA" id="ARBA00004651"/>
    </source>
</evidence>
<keyword evidence="11" id="KW-1185">Reference proteome</keyword>
<feature type="transmembrane region" description="Helical" evidence="8">
    <location>
        <begin position="382"/>
        <end position="401"/>
    </location>
</feature>
<evidence type="ECO:0000256" key="4">
    <source>
        <dbReference type="ARBA" id="ARBA00022989"/>
    </source>
</evidence>
<feature type="transmembrane region" description="Helical" evidence="8">
    <location>
        <begin position="208"/>
        <end position="229"/>
    </location>
</feature>
<evidence type="ECO:0000256" key="5">
    <source>
        <dbReference type="ARBA" id="ARBA00023002"/>
    </source>
</evidence>
<organism evidence="10 11">
    <name type="scientific">Geoalkalibacter halelectricus</name>
    <dbReference type="NCBI Taxonomy" id="2847045"/>
    <lineage>
        <taxon>Bacteria</taxon>
        <taxon>Pseudomonadati</taxon>
        <taxon>Thermodesulfobacteriota</taxon>
        <taxon>Desulfuromonadia</taxon>
        <taxon>Desulfuromonadales</taxon>
        <taxon>Geoalkalibacteraceae</taxon>
        <taxon>Geoalkalibacter</taxon>
    </lineage>
</organism>
<feature type="transmembrane region" description="Helical" evidence="8">
    <location>
        <begin position="465"/>
        <end position="485"/>
    </location>
</feature>
<gene>
    <name evidence="10" type="ORF">L9S41_16670</name>
</gene>
<dbReference type="InterPro" id="IPR003918">
    <property type="entry name" value="NADH_UbQ_OxRdtase"/>
</dbReference>
<keyword evidence="2" id="KW-1003">Cell membrane</keyword>
<dbReference type="RefSeq" id="WP_260747650.1">
    <property type="nucleotide sequence ID" value="NZ_CP092109.1"/>
</dbReference>
<keyword evidence="5" id="KW-0560">Oxidoreductase</keyword>
<dbReference type="EMBL" id="CP092109">
    <property type="protein sequence ID" value="UWZ79294.1"/>
    <property type="molecule type" value="Genomic_DNA"/>
</dbReference>
<feature type="transmembrane region" description="Helical" evidence="8">
    <location>
        <begin position="299"/>
        <end position="321"/>
    </location>
</feature>
<dbReference type="PRINTS" id="PR01437">
    <property type="entry name" value="NUOXDRDTASE4"/>
</dbReference>
<feature type="transmembrane region" description="Helical" evidence="8">
    <location>
        <begin position="634"/>
        <end position="656"/>
    </location>
</feature>
<proteinExistence type="predicted"/>
<dbReference type="PANTHER" id="PTHR42682">
    <property type="entry name" value="HYDROGENASE-4 COMPONENT F"/>
    <property type="match status" value="1"/>
</dbReference>
<evidence type="ECO:0000313" key="11">
    <source>
        <dbReference type="Proteomes" id="UP001060414"/>
    </source>
</evidence>
<evidence type="ECO:0000256" key="6">
    <source>
        <dbReference type="ARBA" id="ARBA00023136"/>
    </source>
</evidence>
<evidence type="ECO:0000256" key="3">
    <source>
        <dbReference type="ARBA" id="ARBA00022692"/>
    </source>
</evidence>
<protein>
    <submittedName>
        <fullName evidence="10">Hydrogenase</fullName>
    </submittedName>
</protein>
<feature type="transmembrane region" description="Helical" evidence="8">
    <location>
        <begin position="421"/>
        <end position="453"/>
    </location>
</feature>
<feature type="transmembrane region" description="Helical" evidence="8">
    <location>
        <begin position="517"/>
        <end position="538"/>
    </location>
</feature>
<accession>A0ABY5ZNM0</accession>
<comment type="subcellular location">
    <subcellularLocation>
        <location evidence="1">Cell membrane</location>
        <topology evidence="1">Multi-pass membrane protein</topology>
    </subcellularLocation>
    <subcellularLocation>
        <location evidence="7">Membrane</location>
        <topology evidence="7">Multi-pass membrane protein</topology>
    </subcellularLocation>
</comment>
<feature type="transmembrane region" description="Helical" evidence="8">
    <location>
        <begin position="341"/>
        <end position="361"/>
    </location>
</feature>
<dbReference type="Pfam" id="PF00361">
    <property type="entry name" value="Proton_antipo_M"/>
    <property type="match status" value="1"/>
</dbReference>
<dbReference type="InterPro" id="IPR001750">
    <property type="entry name" value="ND/Mrp_TM"/>
</dbReference>
<keyword evidence="4 8" id="KW-1133">Transmembrane helix</keyword>
<evidence type="ECO:0000313" key="10">
    <source>
        <dbReference type="EMBL" id="UWZ79294.1"/>
    </source>
</evidence>
<feature type="transmembrane region" description="Helical" evidence="8">
    <location>
        <begin position="164"/>
        <end position="188"/>
    </location>
</feature>
<feature type="transmembrane region" description="Helical" evidence="8">
    <location>
        <begin position="270"/>
        <end position="292"/>
    </location>
</feature>
<feature type="transmembrane region" description="Helical" evidence="8">
    <location>
        <begin position="112"/>
        <end position="130"/>
    </location>
</feature>
<feature type="transmembrane region" description="Helical" evidence="8">
    <location>
        <begin position="31"/>
        <end position="48"/>
    </location>
</feature>
<feature type="transmembrane region" description="Helical" evidence="8">
    <location>
        <begin position="78"/>
        <end position="100"/>
    </location>
</feature>
<dbReference type="PANTHER" id="PTHR42682:SF3">
    <property type="entry name" value="FORMATE HYDROGENLYASE SUBUNIT 3-RELATED"/>
    <property type="match status" value="1"/>
</dbReference>
<dbReference type="InterPro" id="IPR052175">
    <property type="entry name" value="ComplexI-like_HydComp"/>
</dbReference>
<keyword evidence="6 8" id="KW-0472">Membrane</keyword>
<feature type="transmembrane region" description="Helical" evidence="8">
    <location>
        <begin position="136"/>
        <end position="152"/>
    </location>
</feature>
<feature type="transmembrane region" description="Helical" evidence="8">
    <location>
        <begin position="241"/>
        <end position="258"/>
    </location>
</feature>
<keyword evidence="3 7" id="KW-0812">Transmembrane</keyword>
<evidence type="ECO:0000256" key="8">
    <source>
        <dbReference type="SAM" id="Phobius"/>
    </source>
</evidence>
<sequence length="657" mass="68912">MGWFVAGLLLLGFSGVPGLFAARSGGGAEKLACLLVWAGAACGTLAVWEVLARGVPLVLDLPWAIPGGALALRVDALAAVFLLPLFLVAASGALYGLAYWPQRAHPANGRSFRLFFGLISAGVMLLLSAANSLLFLLAWELMALSGFFLITTEEHKSEAREAGFIYLVATHTGTLALFALFALLELAAGSLLFPGAGSLALKGGQATAIFLLALFGFGLKAGLVPLHIWLPGAHAAAPSHASALLSGVMIKTGIYGLTRLTSFFAEIPPWWGATLLALGILSGILGVALALAQHDLKRLLAYHSVENIGIIALGLGMALLGRSYGVEALVALGLAGALLHVVNHGLFKSLLFLSAGAVIHATGTREIDHYGGLLKVQPWTGALFLGGAVAISGLPPFNGFVSEWLLYLGAFRAAQAEDQGLVAALLVAPALALIGGLALACFVKVFGLAFLGAPRSEAARHAHEAPSMMLAPMGALLFACAWIGLLPQTLVPLLHQAVAHWGAVSGSAHLASPLAPLSWITALAWVLLLALALGVWWLRRRARGAARVETWGCGYALPSARMQYSASSFADFLVRLLRFGLWSERHGGAPRGLFPAPGQFASHTPDLVLDRGLRPAFSGLAWLFRRMRALIQNGLSACYLLYVALTLIVLLLLGGFF</sequence>